<reference evidence="2" key="1">
    <citation type="submission" date="2020-08" db="EMBL/GenBank/DDBJ databases">
        <title>Multicomponent nature underlies the extraordinary mechanical properties of spider dragline silk.</title>
        <authorList>
            <person name="Kono N."/>
            <person name="Nakamura H."/>
            <person name="Mori M."/>
            <person name="Yoshida Y."/>
            <person name="Ohtoshi R."/>
            <person name="Malay A.D."/>
            <person name="Moran D.A.P."/>
            <person name="Tomita M."/>
            <person name="Numata K."/>
            <person name="Arakawa K."/>
        </authorList>
    </citation>
    <scope>NUCLEOTIDE SEQUENCE</scope>
</reference>
<proteinExistence type="predicted"/>
<feature type="region of interest" description="Disordered" evidence="1">
    <location>
        <begin position="70"/>
        <end position="106"/>
    </location>
</feature>
<sequence>MFTNTYYSALRPGFHIFFNDDGNIYGTFCRARTSNSNNPNGLPTYGSCPNRRTDLQLSLIQMGLSQIEKNPHRVFPARNTGTKGNIEQEMEQMKTPPGKEQELHSI</sequence>
<evidence type="ECO:0000313" key="3">
    <source>
        <dbReference type="Proteomes" id="UP000886998"/>
    </source>
</evidence>
<organism evidence="2 3">
    <name type="scientific">Trichonephila inaurata madagascariensis</name>
    <dbReference type="NCBI Taxonomy" id="2747483"/>
    <lineage>
        <taxon>Eukaryota</taxon>
        <taxon>Metazoa</taxon>
        <taxon>Ecdysozoa</taxon>
        <taxon>Arthropoda</taxon>
        <taxon>Chelicerata</taxon>
        <taxon>Arachnida</taxon>
        <taxon>Araneae</taxon>
        <taxon>Araneomorphae</taxon>
        <taxon>Entelegynae</taxon>
        <taxon>Araneoidea</taxon>
        <taxon>Nephilidae</taxon>
        <taxon>Trichonephila</taxon>
        <taxon>Trichonephila inaurata</taxon>
    </lineage>
</organism>
<accession>A0A8X6XZK3</accession>
<feature type="compositionally biased region" description="Basic and acidic residues" evidence="1">
    <location>
        <begin position="97"/>
        <end position="106"/>
    </location>
</feature>
<comment type="caution">
    <text evidence="2">The sequence shown here is derived from an EMBL/GenBank/DDBJ whole genome shotgun (WGS) entry which is preliminary data.</text>
</comment>
<protein>
    <submittedName>
        <fullName evidence="2">Uncharacterized protein</fullName>
    </submittedName>
</protein>
<evidence type="ECO:0000256" key="1">
    <source>
        <dbReference type="SAM" id="MobiDB-lite"/>
    </source>
</evidence>
<dbReference type="EMBL" id="BMAV01014272">
    <property type="protein sequence ID" value="GFY62547.1"/>
    <property type="molecule type" value="Genomic_DNA"/>
</dbReference>
<evidence type="ECO:0000313" key="2">
    <source>
        <dbReference type="EMBL" id="GFY62547.1"/>
    </source>
</evidence>
<dbReference type="Proteomes" id="UP000886998">
    <property type="component" value="Unassembled WGS sequence"/>
</dbReference>
<gene>
    <name evidence="2" type="ORF">TNIN_81231</name>
</gene>
<dbReference type="AlphaFoldDB" id="A0A8X6XZK3"/>
<name>A0A8X6XZK3_9ARAC</name>
<keyword evidence="3" id="KW-1185">Reference proteome</keyword>